<feature type="region of interest" description="Disordered" evidence="1">
    <location>
        <begin position="199"/>
        <end position="222"/>
    </location>
</feature>
<dbReference type="CDD" id="cd01989">
    <property type="entry name" value="USP_STK_Ubox_N"/>
    <property type="match status" value="1"/>
</dbReference>
<dbReference type="SUPFAM" id="SSF52402">
    <property type="entry name" value="Adenine nucleotide alpha hydrolases-like"/>
    <property type="match status" value="1"/>
</dbReference>
<dbReference type="Pfam" id="PF00582">
    <property type="entry name" value="Usp"/>
    <property type="match status" value="1"/>
</dbReference>
<sequence length="239" mass="27082">MEEGTQVDVQDQQYHHWQVKSPEIIEVVEENKSIFSSRNGQTNEVYVAVGKNDLQVVQWVIDNAVSAGTQVFLVHVFPPITYIHTPVGRLSRSQLSQDQVRVYVNEDRNRRKNLLEKYIRLCNDAKVPVDTMLLESNATAKAILDLIPIVNITNLVMGTKRSPFARQLRKGQGKGEYVQRNAADFCGVTIVHNGKRIVNGEMQPTENLPSTRASSKRPETAQTSERNFFECMCFSGKFN</sequence>
<protein>
    <recommendedName>
        <fullName evidence="2">UspA domain-containing protein</fullName>
    </recommendedName>
</protein>
<dbReference type="Proteomes" id="UP001630127">
    <property type="component" value="Unassembled WGS sequence"/>
</dbReference>
<accession>A0ABD2YZS0</accession>
<keyword evidence="4" id="KW-1185">Reference proteome</keyword>
<dbReference type="InterPro" id="IPR006016">
    <property type="entry name" value="UspA"/>
</dbReference>
<evidence type="ECO:0000259" key="2">
    <source>
        <dbReference type="Pfam" id="PF00582"/>
    </source>
</evidence>
<gene>
    <name evidence="3" type="ORF">ACH5RR_025474</name>
</gene>
<evidence type="ECO:0000313" key="3">
    <source>
        <dbReference type="EMBL" id="KAL3512757.1"/>
    </source>
</evidence>
<dbReference type="PANTHER" id="PTHR47382:SF1">
    <property type="entry name" value="USPA DOMAIN-CONTAINING PROTEIN"/>
    <property type="match status" value="1"/>
</dbReference>
<dbReference type="PANTHER" id="PTHR47382">
    <property type="entry name" value="U-BOX DOMAIN-CONTAINING PROTEIN 52-LIKE"/>
    <property type="match status" value="1"/>
</dbReference>
<organism evidence="3 4">
    <name type="scientific">Cinchona calisaya</name>
    <dbReference type="NCBI Taxonomy" id="153742"/>
    <lineage>
        <taxon>Eukaryota</taxon>
        <taxon>Viridiplantae</taxon>
        <taxon>Streptophyta</taxon>
        <taxon>Embryophyta</taxon>
        <taxon>Tracheophyta</taxon>
        <taxon>Spermatophyta</taxon>
        <taxon>Magnoliopsida</taxon>
        <taxon>eudicotyledons</taxon>
        <taxon>Gunneridae</taxon>
        <taxon>Pentapetalae</taxon>
        <taxon>asterids</taxon>
        <taxon>lamiids</taxon>
        <taxon>Gentianales</taxon>
        <taxon>Rubiaceae</taxon>
        <taxon>Cinchonoideae</taxon>
        <taxon>Cinchoneae</taxon>
        <taxon>Cinchona</taxon>
    </lineage>
</organism>
<name>A0ABD2YZS0_9GENT</name>
<comment type="caution">
    <text evidence="3">The sequence shown here is derived from an EMBL/GenBank/DDBJ whole genome shotgun (WGS) entry which is preliminary data.</text>
</comment>
<dbReference type="Gene3D" id="3.40.50.620">
    <property type="entry name" value="HUPs"/>
    <property type="match status" value="1"/>
</dbReference>
<dbReference type="AlphaFoldDB" id="A0ABD2YZS0"/>
<proteinExistence type="predicted"/>
<evidence type="ECO:0000313" key="4">
    <source>
        <dbReference type="Proteomes" id="UP001630127"/>
    </source>
</evidence>
<reference evidence="3 4" key="1">
    <citation type="submission" date="2024-11" db="EMBL/GenBank/DDBJ databases">
        <title>A near-complete genome assembly of Cinchona calisaya.</title>
        <authorList>
            <person name="Lian D.C."/>
            <person name="Zhao X.W."/>
            <person name="Wei L."/>
        </authorList>
    </citation>
    <scope>NUCLEOTIDE SEQUENCE [LARGE SCALE GENOMIC DNA]</scope>
    <source>
        <tissue evidence="3">Nenye</tissue>
    </source>
</reference>
<feature type="compositionally biased region" description="Polar residues" evidence="1">
    <location>
        <begin position="202"/>
        <end position="213"/>
    </location>
</feature>
<feature type="domain" description="UspA" evidence="2">
    <location>
        <begin position="52"/>
        <end position="168"/>
    </location>
</feature>
<evidence type="ECO:0000256" key="1">
    <source>
        <dbReference type="SAM" id="MobiDB-lite"/>
    </source>
</evidence>
<dbReference type="EMBL" id="JBJUIK010000011">
    <property type="protein sequence ID" value="KAL3512757.1"/>
    <property type="molecule type" value="Genomic_DNA"/>
</dbReference>
<dbReference type="InterPro" id="IPR014729">
    <property type="entry name" value="Rossmann-like_a/b/a_fold"/>
</dbReference>